<comment type="caution">
    <text evidence="1">The sequence shown here is derived from an EMBL/GenBank/DDBJ whole genome shotgun (WGS) entry which is preliminary data.</text>
</comment>
<accession>A0A533I5M2</accession>
<name>A0A533I5M2_PARDE</name>
<protein>
    <submittedName>
        <fullName evidence="1">Uncharacterized protein</fullName>
    </submittedName>
</protein>
<dbReference type="Proteomes" id="UP000315344">
    <property type="component" value="Unassembled WGS sequence"/>
</dbReference>
<proteinExistence type="predicted"/>
<organism evidence="1 2">
    <name type="scientific">Paracoccus denitrificans</name>
    <dbReference type="NCBI Taxonomy" id="266"/>
    <lineage>
        <taxon>Bacteria</taxon>
        <taxon>Pseudomonadati</taxon>
        <taxon>Pseudomonadota</taxon>
        <taxon>Alphaproteobacteria</taxon>
        <taxon>Rhodobacterales</taxon>
        <taxon>Paracoccaceae</taxon>
        <taxon>Paracoccus</taxon>
    </lineage>
</organism>
<evidence type="ECO:0000313" key="2">
    <source>
        <dbReference type="Proteomes" id="UP000315344"/>
    </source>
</evidence>
<dbReference type="AlphaFoldDB" id="A0A533I5M2"/>
<sequence>MKHAALRAIIHNLADSLSGGVSLLAGSYDLDIYRDADRAGPAGVTVDFLNATADTPVAQPVRDALPKLRDALERLCRDAGGSIADFRVAQARFLSDGIHRKFTVIVEDRRGKRSAADYAGTPGARLRHTDPLGRIRRGATRLD</sequence>
<dbReference type="EMBL" id="VAFL01000007">
    <property type="protein sequence ID" value="TKW66383.1"/>
    <property type="molecule type" value="Genomic_DNA"/>
</dbReference>
<reference evidence="1 2" key="1">
    <citation type="journal article" date="2017" name="Nat. Commun.">
        <title>In situ click chemistry generation of cyclooxygenase-2 inhibitors.</title>
        <authorList>
            <person name="Bhardwaj A."/>
            <person name="Kaur J."/>
            <person name="Wuest M."/>
            <person name="Wuest F."/>
        </authorList>
    </citation>
    <scope>NUCLEOTIDE SEQUENCE [LARGE SCALE GENOMIC DNA]</scope>
    <source>
        <strain evidence="1">S2_012_000_R3_94</strain>
    </source>
</reference>
<evidence type="ECO:0000313" key="1">
    <source>
        <dbReference type="EMBL" id="TKW66383.1"/>
    </source>
</evidence>
<gene>
    <name evidence="1" type="ORF">DI616_10505</name>
</gene>